<proteinExistence type="predicted"/>
<evidence type="ECO:0000313" key="3">
    <source>
        <dbReference type="EMBL" id="KAK1736982.1"/>
    </source>
</evidence>
<keyword evidence="2" id="KW-0732">Signal</keyword>
<name>A0AAD8Y081_9STRA</name>
<evidence type="ECO:0008006" key="5">
    <source>
        <dbReference type="Google" id="ProtNLM"/>
    </source>
</evidence>
<organism evidence="3 4">
    <name type="scientific">Skeletonema marinoi</name>
    <dbReference type="NCBI Taxonomy" id="267567"/>
    <lineage>
        <taxon>Eukaryota</taxon>
        <taxon>Sar</taxon>
        <taxon>Stramenopiles</taxon>
        <taxon>Ochrophyta</taxon>
        <taxon>Bacillariophyta</taxon>
        <taxon>Coscinodiscophyceae</taxon>
        <taxon>Thalassiosirophycidae</taxon>
        <taxon>Thalassiosirales</taxon>
        <taxon>Skeletonemataceae</taxon>
        <taxon>Skeletonema</taxon>
        <taxon>Skeletonema marinoi-dohrnii complex</taxon>
    </lineage>
</organism>
<feature type="compositionally biased region" description="Polar residues" evidence="1">
    <location>
        <begin position="90"/>
        <end position="103"/>
    </location>
</feature>
<feature type="signal peptide" evidence="2">
    <location>
        <begin position="1"/>
        <end position="31"/>
    </location>
</feature>
<evidence type="ECO:0000256" key="1">
    <source>
        <dbReference type="SAM" id="MobiDB-lite"/>
    </source>
</evidence>
<dbReference type="Proteomes" id="UP001224775">
    <property type="component" value="Unassembled WGS sequence"/>
</dbReference>
<dbReference type="AlphaFoldDB" id="A0AAD8Y081"/>
<keyword evidence="4" id="KW-1185">Reference proteome</keyword>
<feature type="chain" id="PRO_5042079574" description="ShKT domain-containing protein" evidence="2">
    <location>
        <begin position="32"/>
        <end position="1095"/>
    </location>
</feature>
<feature type="region of interest" description="Disordered" evidence="1">
    <location>
        <begin position="59"/>
        <end position="154"/>
    </location>
</feature>
<protein>
    <recommendedName>
        <fullName evidence="5">ShKT domain-containing protein</fullName>
    </recommendedName>
</protein>
<comment type="caution">
    <text evidence="3">The sequence shown here is derived from an EMBL/GenBank/DDBJ whole genome shotgun (WGS) entry which is preliminary data.</text>
</comment>
<feature type="compositionally biased region" description="Acidic residues" evidence="1">
    <location>
        <begin position="69"/>
        <end position="85"/>
    </location>
</feature>
<sequence>MMTIRSTSAPTLLRRLIITAACVLQLRSSHAAAASSQSSTFYQPTSGVEGKWVAEEEFHGASDITNSDPDGDNSWWEEDEDSEVEESMHQSEYGSTNIQQNVPSEKKRRRWRRKRSDKQQTKEDLSPSSSKQPDRDTQNNEQTSSEYDEEHPMRTDEWALDIHLSRLFAQEGDELFPECYTDRDGRSNTKQPVKKNRYRKRQVMTFATNGYVKVSVNDDYDDNNNDRVDTTSSSVIQTLRNKPRVGKWRVGHSGVAFDIPVQMSASRKSRGNDGKVKEPKMTVLHYHADIHLNKFGERPRMFRVIGTFSAEEWTETTTSSLVNNTSRRMMSENDHREDPAAEAAQGSSTSNAFTAVKLLAAAALFYSAGLTFAETYQHMTARSTLNSAHDIEAFTANSNNNNAYSYINWDVHGRRLSSEAKISKENPPSYMKDLFEDLTARTKLMEETPPNEVKYWFEYTGPLQKYFYRYSRSRKKADSFEGRDDSGVVSSRFIETAGGGDEYSTFFGKESSDIPTDEMASYKRLLDNCLAMGSETRPDRKKGSVWSELYNDDADRCRILFTLNTVGAGRLTTMLWETRPPTPHSVEPRPWISEQETAATHLERNLQEIDAMCASGLIAARVQVLVCEPIPGVWTDWMDSMLPNCGGKADPMKVKEGSSAKVEERASPVQVVVTANAKTAEVCHDLKSGFMEQRMQELTLSPPYLTDENVDLKTFNPAEKNTHPDLVSSDDHDLYVALKWSTLITIRSVNAFLQASADLAIAATSAKSELSKEEQEDGVTVVLSSDASSPFLIPSFVRVSYVSEENNKVAKWRMHGDFFHPAAWEICKDSFDMSWIPGSLSGSGGVTDACHGEKECGQWWVYFAEEQMPTTPEIYANEVTAPLVQGGSNYIYMLTERQRQEVVKVKVCLHAAGDDKTKKEQCGDFPQGVIPLGDMESFLMNFTPNTALGKKHSSNRFPGYSRAEERELDRAKVKERKQLKDQEDIEKALFDYTIYPAALFHKDATIKAARARDFAITGAKRDPEAIGPQKVKSGYYDVTITKPRQSQWAWCQAISRKGLCTLYADYFRSFVDDRCLESCGMRKNWSKVERVTDEL</sequence>
<feature type="region of interest" description="Disordered" evidence="1">
    <location>
        <begin position="325"/>
        <end position="347"/>
    </location>
</feature>
<dbReference type="EMBL" id="JATAAI010000027">
    <property type="protein sequence ID" value="KAK1736982.1"/>
    <property type="molecule type" value="Genomic_DNA"/>
</dbReference>
<accession>A0AAD8Y081</accession>
<reference evidence="3" key="1">
    <citation type="submission" date="2023-06" db="EMBL/GenBank/DDBJ databases">
        <title>Survivors Of The Sea: Transcriptome response of Skeletonema marinoi to long-term dormancy.</title>
        <authorList>
            <person name="Pinder M.I.M."/>
            <person name="Kourtchenko O."/>
            <person name="Robertson E.K."/>
            <person name="Larsson T."/>
            <person name="Maumus F."/>
            <person name="Osuna-Cruz C.M."/>
            <person name="Vancaester E."/>
            <person name="Stenow R."/>
            <person name="Vandepoele K."/>
            <person name="Ploug H."/>
            <person name="Bruchert V."/>
            <person name="Godhe A."/>
            <person name="Topel M."/>
        </authorList>
    </citation>
    <scope>NUCLEOTIDE SEQUENCE</scope>
    <source>
        <strain evidence="3">R05AC</strain>
    </source>
</reference>
<feature type="region of interest" description="Disordered" evidence="1">
    <location>
        <begin position="951"/>
        <end position="970"/>
    </location>
</feature>
<feature type="compositionally biased region" description="Basic residues" evidence="1">
    <location>
        <begin position="106"/>
        <end position="116"/>
    </location>
</feature>
<evidence type="ECO:0000313" key="4">
    <source>
        <dbReference type="Proteomes" id="UP001224775"/>
    </source>
</evidence>
<evidence type="ECO:0000256" key="2">
    <source>
        <dbReference type="SAM" id="SignalP"/>
    </source>
</evidence>
<gene>
    <name evidence="3" type="ORF">QTG54_012427</name>
</gene>
<feature type="compositionally biased region" description="Basic and acidic residues" evidence="1">
    <location>
        <begin position="329"/>
        <end position="339"/>
    </location>
</feature>